<comment type="caution">
    <text evidence="2">The sequence shown here is derived from an EMBL/GenBank/DDBJ whole genome shotgun (WGS) entry which is preliminary data.</text>
</comment>
<keyword evidence="3" id="KW-1185">Reference proteome</keyword>
<protein>
    <submittedName>
        <fullName evidence="2">Serine/threonine-protein phosphatase</fullName>
    </submittedName>
</protein>
<dbReference type="EMBL" id="JAQRFN010000049">
    <property type="protein sequence ID" value="MDC9598890.1"/>
    <property type="molecule type" value="Genomic_DNA"/>
</dbReference>
<reference evidence="2 3" key="1">
    <citation type="submission" date="2023-02" db="EMBL/GenBank/DDBJ databases">
        <title>Entomopathogenic bacteria.</title>
        <authorList>
            <person name="Machado R.A."/>
        </authorList>
    </citation>
    <scope>NUCLEOTIDE SEQUENCE [LARGE SCALE GENOMIC DNA]</scope>
    <source>
        <strain evidence="2 3">XENO-2</strain>
    </source>
</reference>
<dbReference type="Gene3D" id="3.60.40.10">
    <property type="entry name" value="PPM-type phosphatase domain"/>
    <property type="match status" value="1"/>
</dbReference>
<evidence type="ECO:0000259" key="1">
    <source>
        <dbReference type="PROSITE" id="PS51746"/>
    </source>
</evidence>
<dbReference type="Pfam" id="PF13672">
    <property type="entry name" value="PP2C_2"/>
    <property type="match status" value="1"/>
</dbReference>
<evidence type="ECO:0000313" key="2">
    <source>
        <dbReference type="EMBL" id="MDC9598890.1"/>
    </source>
</evidence>
<evidence type="ECO:0000313" key="3">
    <source>
        <dbReference type="Proteomes" id="UP001220225"/>
    </source>
</evidence>
<dbReference type="SMART" id="SM00332">
    <property type="entry name" value="PP2Cc"/>
    <property type="match status" value="1"/>
</dbReference>
<dbReference type="SUPFAM" id="SSF81606">
    <property type="entry name" value="PP2C-like"/>
    <property type="match status" value="1"/>
</dbReference>
<organism evidence="2 3">
    <name type="scientific">Xenorhabdus anantnagensis</name>
    <dbReference type="NCBI Taxonomy" id="3025875"/>
    <lineage>
        <taxon>Bacteria</taxon>
        <taxon>Pseudomonadati</taxon>
        <taxon>Pseudomonadota</taxon>
        <taxon>Gammaproteobacteria</taxon>
        <taxon>Enterobacterales</taxon>
        <taxon>Morganellaceae</taxon>
        <taxon>Xenorhabdus</taxon>
    </lineage>
</organism>
<dbReference type="RefSeq" id="WP_273577580.1">
    <property type="nucleotide sequence ID" value="NZ_JAQRFN010000049.1"/>
</dbReference>
<dbReference type="Proteomes" id="UP001220225">
    <property type="component" value="Unassembled WGS sequence"/>
</dbReference>
<name>A0ABT5LWR1_9GAMM</name>
<dbReference type="InterPro" id="IPR036457">
    <property type="entry name" value="PPM-type-like_dom_sf"/>
</dbReference>
<dbReference type="PROSITE" id="PS51746">
    <property type="entry name" value="PPM_2"/>
    <property type="match status" value="1"/>
</dbReference>
<gene>
    <name evidence="2" type="ORF">PSI14_19160</name>
</gene>
<accession>A0ABT5LWR1</accession>
<proteinExistence type="predicted"/>
<feature type="domain" description="PPM-type phosphatase" evidence="1">
    <location>
        <begin position="6"/>
        <end position="244"/>
    </location>
</feature>
<sequence length="247" mass="27560">MITLLNCGLFSLGKSPIRDNQDSVISPKIANNGYVMAVADGLGAYEGAKEAAQISTNYLSNFIFNGSELDVGMVLFSIKKEISKLSESNPRFRRAATTLTFCYLHEDSLHIGHVGDTRIYIRKGKKLIQLSIDHTQHQELINEGVFTKKELEGMGGKNTLTSALSEVVQLTYQELHLSLSDLVDDEEGVLDIYIMSDGAHHFWEKRPRFSDNTLRNPVRFASSLQKRIEKATPIDDYSLVAASFKIS</sequence>
<dbReference type="InterPro" id="IPR001932">
    <property type="entry name" value="PPM-type_phosphatase-like_dom"/>
</dbReference>